<accession>A0A4Q1JSC5</accession>
<reference evidence="2 3" key="1">
    <citation type="submission" date="2019-01" db="EMBL/GenBank/DDBJ databases">
        <title>Pseudoxanthomonas composti sp. nov., isolated from compost.</title>
        <authorList>
            <person name="Yang G."/>
        </authorList>
    </citation>
    <scope>NUCLEOTIDE SEQUENCE [LARGE SCALE GENOMIC DNA]</scope>
    <source>
        <strain evidence="2 3">GSS15</strain>
    </source>
</reference>
<feature type="signal peptide" evidence="1">
    <location>
        <begin position="1"/>
        <end position="22"/>
    </location>
</feature>
<dbReference type="EMBL" id="SAWZ01000017">
    <property type="protein sequence ID" value="RXQ98934.1"/>
    <property type="molecule type" value="Genomic_DNA"/>
</dbReference>
<keyword evidence="3" id="KW-1185">Reference proteome</keyword>
<sequence length="189" mass="21852">MKRFGVFALSLAALMLAGTAVAGPRRVTDADAPRSLPAEGPVSISWSDPAEFTEIKRSLNRWEAERGNWVYDLANYMRQRSQDRLLPGETLDIHITDIARAGNYEPWRGLWLNDVRMVRDIYPPRLSFTWRKLDADGRVIDEGEQKLVDMAFQMGTQPLNSDPLRYEKRMVDRWVQRDLTDRDRDVSAR</sequence>
<feature type="chain" id="PRO_5020839067" evidence="1">
    <location>
        <begin position="23"/>
        <end position="189"/>
    </location>
</feature>
<protein>
    <submittedName>
        <fullName evidence="2">DUF3016 domain-containing protein</fullName>
    </submittedName>
</protein>
<evidence type="ECO:0000313" key="2">
    <source>
        <dbReference type="EMBL" id="RXQ98934.1"/>
    </source>
</evidence>
<dbReference type="Proteomes" id="UP000289784">
    <property type="component" value="Unassembled WGS sequence"/>
</dbReference>
<keyword evidence="1" id="KW-0732">Signal</keyword>
<evidence type="ECO:0000256" key="1">
    <source>
        <dbReference type="SAM" id="SignalP"/>
    </source>
</evidence>
<proteinExistence type="predicted"/>
<comment type="caution">
    <text evidence="2">The sequence shown here is derived from an EMBL/GenBank/DDBJ whole genome shotgun (WGS) entry which is preliminary data.</text>
</comment>
<dbReference type="InterPro" id="IPR021557">
    <property type="entry name" value="DUF3016"/>
</dbReference>
<dbReference type="Pfam" id="PF11454">
    <property type="entry name" value="DUF3016"/>
    <property type="match status" value="1"/>
</dbReference>
<dbReference type="AlphaFoldDB" id="A0A4Q1JSC5"/>
<evidence type="ECO:0000313" key="3">
    <source>
        <dbReference type="Proteomes" id="UP000289784"/>
    </source>
</evidence>
<dbReference type="RefSeq" id="WP_129472712.1">
    <property type="nucleotide sequence ID" value="NZ_SAWZ01000017.1"/>
</dbReference>
<organism evidence="2 3">
    <name type="scientific">Pseudoxanthomonas composti</name>
    <dbReference type="NCBI Taxonomy" id="2137479"/>
    <lineage>
        <taxon>Bacteria</taxon>
        <taxon>Pseudomonadati</taxon>
        <taxon>Pseudomonadota</taxon>
        <taxon>Gammaproteobacteria</taxon>
        <taxon>Lysobacterales</taxon>
        <taxon>Lysobacteraceae</taxon>
        <taxon>Pseudoxanthomonas</taxon>
    </lineage>
</organism>
<dbReference type="OrthoDB" id="195620at2"/>
<name>A0A4Q1JSC5_9GAMM</name>
<gene>
    <name evidence="2" type="ORF">EPA99_18355</name>
</gene>